<dbReference type="EMBL" id="UZAD01002311">
    <property type="protein sequence ID" value="VDN85718.1"/>
    <property type="molecule type" value="Genomic_DNA"/>
</dbReference>
<organism evidence="3">
    <name type="scientific">Brugia pahangi</name>
    <name type="common">Filarial nematode worm</name>
    <dbReference type="NCBI Taxonomy" id="6280"/>
    <lineage>
        <taxon>Eukaryota</taxon>
        <taxon>Metazoa</taxon>
        <taxon>Ecdysozoa</taxon>
        <taxon>Nematoda</taxon>
        <taxon>Chromadorea</taxon>
        <taxon>Rhabditida</taxon>
        <taxon>Spirurina</taxon>
        <taxon>Spiruromorpha</taxon>
        <taxon>Filarioidea</taxon>
        <taxon>Onchocercidae</taxon>
        <taxon>Brugia</taxon>
    </lineage>
</organism>
<evidence type="ECO:0000313" key="3">
    <source>
        <dbReference type="WBParaSite" id="BPAG_0000456701-mRNA-1"/>
    </source>
</evidence>
<keyword evidence="2" id="KW-1185">Reference proteome</keyword>
<name>A0A0N4T8N0_BRUPA</name>
<gene>
    <name evidence="1" type="ORF">BPAG_LOCUS4532</name>
</gene>
<accession>A0A0N4T8N0</accession>
<dbReference type="AlphaFoldDB" id="A0A0N4T8N0"/>
<reference evidence="3" key="1">
    <citation type="submission" date="2017-02" db="UniProtKB">
        <authorList>
            <consortium name="WormBaseParasite"/>
        </authorList>
    </citation>
    <scope>IDENTIFICATION</scope>
</reference>
<dbReference type="WBParaSite" id="BPAG_0000456701-mRNA-1">
    <property type="protein sequence ID" value="BPAG_0000456701-mRNA-1"/>
    <property type="gene ID" value="BPAG_0000456701"/>
</dbReference>
<reference evidence="1 2" key="2">
    <citation type="submission" date="2018-11" db="EMBL/GenBank/DDBJ databases">
        <authorList>
            <consortium name="Pathogen Informatics"/>
        </authorList>
    </citation>
    <scope>NUCLEOTIDE SEQUENCE [LARGE SCALE GENOMIC DNA]</scope>
</reference>
<protein>
    <submittedName>
        <fullName evidence="1 3">Uncharacterized protein</fullName>
    </submittedName>
</protein>
<evidence type="ECO:0000313" key="2">
    <source>
        <dbReference type="Proteomes" id="UP000278627"/>
    </source>
</evidence>
<evidence type="ECO:0000313" key="1">
    <source>
        <dbReference type="EMBL" id="VDN85718.1"/>
    </source>
</evidence>
<dbReference type="Proteomes" id="UP000278627">
    <property type="component" value="Unassembled WGS sequence"/>
</dbReference>
<proteinExistence type="predicted"/>
<sequence>MACTLQSLRIGRTFDCDYPQNEKALADDTSQSAIPVIGQVDELKITPEAVCSTKSIMLTYKFYKYRDKLMSLIDGSRGQYRFSN</sequence>